<dbReference type="Gene3D" id="3.30.565.10">
    <property type="entry name" value="Histidine kinase-like ATPase, C-terminal domain"/>
    <property type="match status" value="1"/>
</dbReference>
<protein>
    <recommendedName>
        <fullName evidence="2">Histidine kinase/HSP90-like ATPase domain-containing protein</fullName>
    </recommendedName>
</protein>
<gene>
    <name evidence="1" type="ORF">S12H4_24019</name>
</gene>
<dbReference type="SUPFAM" id="SSF55874">
    <property type="entry name" value="ATPase domain of HSP90 chaperone/DNA topoisomerase II/histidine kinase"/>
    <property type="match status" value="1"/>
</dbReference>
<name>X1S571_9ZZZZ</name>
<feature type="non-terminal residue" evidence="1">
    <location>
        <position position="1"/>
    </location>
</feature>
<reference evidence="1" key="1">
    <citation type="journal article" date="2014" name="Front. Microbiol.">
        <title>High frequency of phylogenetically diverse reductive dehalogenase-homologous genes in deep subseafloor sedimentary metagenomes.</title>
        <authorList>
            <person name="Kawai M."/>
            <person name="Futagami T."/>
            <person name="Toyoda A."/>
            <person name="Takaki Y."/>
            <person name="Nishi S."/>
            <person name="Hori S."/>
            <person name="Arai W."/>
            <person name="Tsubouchi T."/>
            <person name="Morono Y."/>
            <person name="Uchiyama I."/>
            <person name="Ito T."/>
            <person name="Fujiyama A."/>
            <person name="Inagaki F."/>
            <person name="Takami H."/>
        </authorList>
    </citation>
    <scope>NUCLEOTIDE SEQUENCE</scope>
    <source>
        <strain evidence="1">Expedition CK06-06</strain>
    </source>
</reference>
<comment type="caution">
    <text evidence="1">The sequence shown here is derived from an EMBL/GenBank/DDBJ whole genome shotgun (WGS) entry which is preliminary data.</text>
</comment>
<organism evidence="1">
    <name type="scientific">marine sediment metagenome</name>
    <dbReference type="NCBI Taxonomy" id="412755"/>
    <lineage>
        <taxon>unclassified sequences</taxon>
        <taxon>metagenomes</taxon>
        <taxon>ecological metagenomes</taxon>
    </lineage>
</organism>
<evidence type="ECO:0008006" key="2">
    <source>
        <dbReference type="Google" id="ProtNLM"/>
    </source>
</evidence>
<sequence length="31" mass="3588">VKEKNQQIIIKVQDTGIGIPENELPYIFGRF</sequence>
<evidence type="ECO:0000313" key="1">
    <source>
        <dbReference type="EMBL" id="GAI74291.1"/>
    </source>
</evidence>
<dbReference type="InterPro" id="IPR036890">
    <property type="entry name" value="HATPase_C_sf"/>
</dbReference>
<dbReference type="EMBL" id="BARW01012909">
    <property type="protein sequence ID" value="GAI74291.1"/>
    <property type="molecule type" value="Genomic_DNA"/>
</dbReference>
<accession>X1S571</accession>
<proteinExistence type="predicted"/>
<dbReference type="AlphaFoldDB" id="X1S571"/>